<keyword evidence="3" id="KW-1185">Reference proteome</keyword>
<name>A0A5D3FLL7_9BACE</name>
<protein>
    <recommendedName>
        <fullName evidence="4">Septicolysin</fullName>
    </recommendedName>
</protein>
<organism evidence="2 3">
    <name type="scientific">Bacteroides pyogenes</name>
    <dbReference type="NCBI Taxonomy" id="310300"/>
    <lineage>
        <taxon>Bacteria</taxon>
        <taxon>Pseudomonadati</taxon>
        <taxon>Bacteroidota</taxon>
        <taxon>Bacteroidia</taxon>
        <taxon>Bacteroidales</taxon>
        <taxon>Bacteroidaceae</taxon>
        <taxon>Bacteroides</taxon>
    </lineage>
</organism>
<dbReference type="Proteomes" id="UP000324383">
    <property type="component" value="Unassembled WGS sequence"/>
</dbReference>
<proteinExistence type="predicted"/>
<evidence type="ECO:0000313" key="3">
    <source>
        <dbReference type="Proteomes" id="UP000324383"/>
    </source>
</evidence>
<sequence>MKLAEALSLRADLQKRVAQLKGRLKDCSKVQEGDSPAEDVNELYKELDELLAQLESLIYRINATNIRTSLEGESLTQLIARKDVLTMRVSLMRELLEHVTEQDHRYSRQEIKMVRMIDVPELRMQLDLRSRDLRELDLAIQKLNWSVDLI</sequence>
<accession>A0A5D3FLL7</accession>
<evidence type="ECO:0008006" key="4">
    <source>
        <dbReference type="Google" id="ProtNLM"/>
    </source>
</evidence>
<keyword evidence="1" id="KW-0175">Coiled coil</keyword>
<dbReference type="Pfam" id="PF20935">
    <property type="entry name" value="DUF6847"/>
    <property type="match status" value="1"/>
</dbReference>
<dbReference type="InterPro" id="IPR047741">
    <property type="entry name" value="DIP1984-like"/>
</dbReference>
<evidence type="ECO:0000313" key="2">
    <source>
        <dbReference type="EMBL" id="TYK35374.1"/>
    </source>
</evidence>
<dbReference type="Gene3D" id="6.10.320.10">
    <property type="match status" value="1"/>
</dbReference>
<dbReference type="EMBL" id="VKLW01000002">
    <property type="protein sequence ID" value="TYK35374.1"/>
    <property type="molecule type" value="Genomic_DNA"/>
</dbReference>
<dbReference type="RefSeq" id="WP_148726464.1">
    <property type="nucleotide sequence ID" value="NZ_CP197398.1"/>
</dbReference>
<evidence type="ECO:0000256" key="1">
    <source>
        <dbReference type="SAM" id="Coils"/>
    </source>
</evidence>
<dbReference type="NCBIfam" id="NF038048">
    <property type="entry name" value="DIP1984_fam"/>
    <property type="match status" value="1"/>
</dbReference>
<dbReference type="AlphaFoldDB" id="A0A5D3FLL7"/>
<dbReference type="CDD" id="cd12208">
    <property type="entry name" value="DIP1984-like"/>
    <property type="match status" value="1"/>
</dbReference>
<comment type="caution">
    <text evidence="2">The sequence shown here is derived from an EMBL/GenBank/DDBJ whole genome shotgun (WGS) entry which is preliminary data.</text>
</comment>
<gene>
    <name evidence="2" type="ORF">FNJ60_01320</name>
</gene>
<feature type="coiled-coil region" evidence="1">
    <location>
        <begin position="3"/>
        <end position="60"/>
    </location>
</feature>
<reference evidence="2 3" key="1">
    <citation type="submission" date="2019-07" db="EMBL/GenBank/DDBJ databases">
        <title>Draft Genome Sequences of Bacteroides pyogenes Strains Isolated from the Uterus Holstein Dairy Cows with Metritis.</title>
        <authorList>
            <person name="Cunha F."/>
            <person name="Galvao K.N."/>
            <person name="Jeon S.J."/>
            <person name="Jeong K.C."/>
        </authorList>
    </citation>
    <scope>NUCLEOTIDE SEQUENCE [LARGE SCALE GENOMIC DNA]</scope>
    <source>
        <strain evidence="2 3">KG-31</strain>
    </source>
</reference>